<sequence>MNNIKLRQYYKTDRDIYDQLVQKTPSKSSILEHLKYRGLLFSSQESKQELAERISPWFTSFFDQKCIVDDLGGSGSQKKHNYSEVLVDFDLEEIKDVLTEAKSEFGFNTKQLNNSLEITHSYIKSDFTKNALSQNIQKTGEIKIEKTADNKILIRTNSDEKANQIVSVIKQKIKEKHEDTYDDFEIDLSSITEPATRTKFLLDIIQNIEDYEIIDMKSASINMATKPNSLEEADEETVGFIKKMVLNGGSVHQSSELSDLLTKGFYLTKIEWTMIHKLTSGDKIDLYAEFEDPANCTGFKYALQRVYQNKGDGEYNVTGKPPSEIERLTILPKIEKSAKQCFTAIIE</sequence>
<dbReference type="AlphaFoldDB" id="A0AAD0ACY6"/>
<name>A0AAD0ACY6_FAUOS</name>
<protein>
    <submittedName>
        <fullName evidence="1">Uncharacterized protein</fullName>
    </submittedName>
</protein>
<reference evidence="1" key="1">
    <citation type="submission" date="2017-11" db="EMBL/GenBank/DDBJ databases">
        <title>Complete Genome Sequence from Moraxella oslensis YHS isolated from human skin.</title>
        <authorList>
            <person name="Lee K."/>
            <person name="Lim J.Y."/>
            <person name="Hwang I."/>
        </authorList>
    </citation>
    <scope>NUCLEOTIDE SEQUENCE</scope>
    <source>
        <strain evidence="1">YHS</strain>
    </source>
</reference>
<evidence type="ECO:0000313" key="1">
    <source>
        <dbReference type="EMBL" id="ATQ82885.1"/>
    </source>
</evidence>
<gene>
    <name evidence="1" type="ORF">YHS_03035</name>
</gene>
<organism evidence="1">
    <name type="scientific">Faucicola osloensis</name>
    <name type="common">Moraxella osloensis</name>
    <dbReference type="NCBI Taxonomy" id="34062"/>
    <lineage>
        <taxon>Bacteria</taxon>
        <taxon>Pseudomonadati</taxon>
        <taxon>Pseudomonadota</taxon>
        <taxon>Gammaproteobacteria</taxon>
        <taxon>Moraxellales</taxon>
        <taxon>Moraxellaceae</taxon>
        <taxon>Faucicola</taxon>
    </lineage>
</organism>
<proteinExistence type="predicted"/>
<accession>A0AAD0ACY6</accession>
<dbReference type="EMBL" id="CP024176">
    <property type="protein sequence ID" value="ATQ82885.1"/>
    <property type="molecule type" value="Genomic_DNA"/>
</dbReference>